<accession>A8F6S1</accession>
<proteinExistence type="predicted"/>
<dbReference type="HOGENOM" id="CLU_168956_4_0_0"/>
<evidence type="ECO:0000256" key="1">
    <source>
        <dbReference type="SAM" id="Phobius"/>
    </source>
</evidence>
<keyword evidence="1" id="KW-0812">Transmembrane</keyword>
<keyword evidence="3" id="KW-1185">Reference proteome</keyword>
<dbReference type="KEGG" id="tle:Tlet_1297"/>
<reference evidence="2 3" key="2">
    <citation type="journal article" date="2009" name="Proc. Natl. Acad. Sci. U.S.A.">
        <title>On the chimeric nature, thermophilic origin, and phylogenetic placement of the Thermotogales.</title>
        <authorList>
            <person name="Zhaxybayeva O."/>
            <person name="Swithers K.S."/>
            <person name="Lapierre P."/>
            <person name="Fournier G.P."/>
            <person name="Bickhart D.M."/>
            <person name="DeBoy R.T."/>
            <person name="Nelson K.E."/>
            <person name="Nesbo C.L."/>
            <person name="Doolittle W.F."/>
            <person name="Gogarten J.P."/>
            <person name="Noll K.M."/>
        </authorList>
    </citation>
    <scope>NUCLEOTIDE SEQUENCE [LARGE SCALE GENOMIC DNA]</scope>
    <source>
        <strain evidence="3">ATCC BAA-301 / DSM 14385 / NBRC 107922 / TMO</strain>
    </source>
</reference>
<dbReference type="InterPro" id="IPR005642">
    <property type="entry name" value="LysO"/>
</dbReference>
<dbReference type="STRING" id="416591.Tlet_1297"/>
<sequence length="90" mass="9740">MALIIILSFALGIVSGAFFKVTLPKKINVVNIIVIALLFFMGLNLGSNKDLLKVLPSVGITGLLIAFFSAGCSIIFAWLFEYFSKRGGKK</sequence>
<evidence type="ECO:0008006" key="4">
    <source>
        <dbReference type="Google" id="ProtNLM"/>
    </source>
</evidence>
<dbReference type="AlphaFoldDB" id="A8F6S1"/>
<evidence type="ECO:0000313" key="3">
    <source>
        <dbReference type="Proteomes" id="UP000002016"/>
    </source>
</evidence>
<dbReference type="RefSeq" id="WP_012003331.1">
    <property type="nucleotide sequence ID" value="NC_009828.1"/>
</dbReference>
<keyword evidence="1" id="KW-1133">Transmembrane helix</keyword>
<dbReference type="GO" id="GO:0015661">
    <property type="term" value="F:L-lysine efflux transmembrane transporter activity"/>
    <property type="evidence" value="ECO:0007669"/>
    <property type="project" value="InterPro"/>
</dbReference>
<gene>
    <name evidence="2" type="ordered locus">Tlet_1297</name>
</gene>
<dbReference type="EMBL" id="CP000812">
    <property type="protein sequence ID" value="ABV33855.1"/>
    <property type="molecule type" value="Genomic_DNA"/>
</dbReference>
<dbReference type="OrthoDB" id="1958093at2"/>
<protein>
    <recommendedName>
        <fullName evidence="4">DUF340 domain-containing protein</fullName>
    </recommendedName>
</protein>
<dbReference type="Pfam" id="PF03956">
    <property type="entry name" value="Lys_export"/>
    <property type="match status" value="1"/>
</dbReference>
<name>A8F6S1_PSELT</name>
<reference evidence="2 3" key="1">
    <citation type="submission" date="2007-08" db="EMBL/GenBank/DDBJ databases">
        <title>Complete sequence of Thermotoga lettingae TMO.</title>
        <authorList>
            <consortium name="US DOE Joint Genome Institute"/>
            <person name="Copeland A."/>
            <person name="Lucas S."/>
            <person name="Lapidus A."/>
            <person name="Barry K."/>
            <person name="Glavina del Rio T."/>
            <person name="Dalin E."/>
            <person name="Tice H."/>
            <person name="Pitluck S."/>
            <person name="Foster B."/>
            <person name="Bruce D."/>
            <person name="Schmutz J."/>
            <person name="Larimer F."/>
            <person name="Land M."/>
            <person name="Hauser L."/>
            <person name="Kyrpides N."/>
            <person name="Mikhailova N."/>
            <person name="Nelson K."/>
            <person name="Gogarten J.P."/>
            <person name="Noll K."/>
            <person name="Richardson P."/>
        </authorList>
    </citation>
    <scope>NUCLEOTIDE SEQUENCE [LARGE SCALE GENOMIC DNA]</scope>
    <source>
        <strain evidence="3">ATCC BAA-301 / DSM 14385 / NBRC 107922 / TMO</strain>
    </source>
</reference>
<evidence type="ECO:0000313" key="2">
    <source>
        <dbReference type="EMBL" id="ABV33855.1"/>
    </source>
</evidence>
<dbReference type="Proteomes" id="UP000002016">
    <property type="component" value="Chromosome"/>
</dbReference>
<feature type="transmembrane region" description="Helical" evidence="1">
    <location>
        <begin position="29"/>
        <end position="46"/>
    </location>
</feature>
<keyword evidence="1" id="KW-0472">Membrane</keyword>
<organism evidence="2 3">
    <name type="scientific">Pseudothermotoga lettingae (strain ATCC BAA-301 / DSM 14385 / NBRC 107922 / TMO)</name>
    <name type="common">Thermotoga lettingae</name>
    <dbReference type="NCBI Taxonomy" id="416591"/>
    <lineage>
        <taxon>Bacteria</taxon>
        <taxon>Thermotogati</taxon>
        <taxon>Thermotogota</taxon>
        <taxon>Thermotogae</taxon>
        <taxon>Thermotogales</taxon>
        <taxon>Thermotogaceae</taxon>
        <taxon>Pseudothermotoga</taxon>
    </lineage>
</organism>
<feature type="transmembrane region" description="Helical" evidence="1">
    <location>
        <begin position="58"/>
        <end position="80"/>
    </location>
</feature>